<keyword evidence="4" id="KW-1185">Reference proteome</keyword>
<name>A0ABQ7SXF9_PHRPL</name>
<reference evidence="3 4" key="1">
    <citation type="journal article" date="2022" name="Gigascience">
        <title>A chromosome-level genome assembly and annotation of the desert horned lizard, Phrynosoma platyrhinos, provides insight into chromosomal rearrangements among reptiles.</title>
        <authorList>
            <person name="Koochekian N."/>
            <person name="Ascanio A."/>
            <person name="Farleigh K."/>
            <person name="Card D.C."/>
            <person name="Schield D.R."/>
            <person name="Castoe T.A."/>
            <person name="Jezkova T."/>
        </authorList>
    </citation>
    <scope>NUCLEOTIDE SEQUENCE [LARGE SCALE GENOMIC DNA]</scope>
    <source>
        <strain evidence="3">NK-2021</strain>
    </source>
</reference>
<feature type="compositionally biased region" description="Polar residues" evidence="1">
    <location>
        <begin position="82"/>
        <end position="110"/>
    </location>
</feature>
<evidence type="ECO:0000313" key="3">
    <source>
        <dbReference type="EMBL" id="KAH0622137.1"/>
    </source>
</evidence>
<dbReference type="PANTHER" id="PTHR47223">
    <property type="entry name" value="SPERM ACROSOME MEMBRANE-ASSOCIATED PROTEIN 1"/>
    <property type="match status" value="1"/>
</dbReference>
<evidence type="ECO:0000256" key="2">
    <source>
        <dbReference type="SAM" id="Phobius"/>
    </source>
</evidence>
<evidence type="ECO:0000313" key="4">
    <source>
        <dbReference type="Proteomes" id="UP000826234"/>
    </source>
</evidence>
<sequence length="137" mass="14788">MSGFSAAAPVILPGVLQSFSIVELETRRSKKQSTDVILVFVLITGVIVCVGGVFAIIFIILNWATVKLFWQTKVWRSRDEPSSSSMRTSSGQIPTTETSQISQIENTPHEQVSYHEWNAPQGGGGGGGEGEGDKGNY</sequence>
<feature type="transmembrane region" description="Helical" evidence="2">
    <location>
        <begin position="36"/>
        <end position="61"/>
    </location>
</feature>
<dbReference type="PANTHER" id="PTHR47223:SF1">
    <property type="entry name" value="SPERM ACROSOME MEMBRANE-ASSOCIATED PROTEIN 1"/>
    <property type="match status" value="1"/>
</dbReference>
<comment type="caution">
    <text evidence="3">The sequence shown here is derived from an EMBL/GenBank/DDBJ whole genome shotgun (WGS) entry which is preliminary data.</text>
</comment>
<organism evidence="3 4">
    <name type="scientific">Phrynosoma platyrhinos</name>
    <name type="common">Desert horned lizard</name>
    <dbReference type="NCBI Taxonomy" id="52577"/>
    <lineage>
        <taxon>Eukaryota</taxon>
        <taxon>Metazoa</taxon>
        <taxon>Chordata</taxon>
        <taxon>Craniata</taxon>
        <taxon>Vertebrata</taxon>
        <taxon>Euteleostomi</taxon>
        <taxon>Lepidosauria</taxon>
        <taxon>Squamata</taxon>
        <taxon>Bifurcata</taxon>
        <taxon>Unidentata</taxon>
        <taxon>Episquamata</taxon>
        <taxon>Toxicofera</taxon>
        <taxon>Iguania</taxon>
        <taxon>Phrynosomatidae</taxon>
        <taxon>Phrynosomatinae</taxon>
        <taxon>Phrynosoma</taxon>
    </lineage>
</organism>
<keyword evidence="2" id="KW-0472">Membrane</keyword>
<dbReference type="EMBL" id="JAIPUX010003289">
    <property type="protein sequence ID" value="KAH0622137.1"/>
    <property type="molecule type" value="Genomic_DNA"/>
</dbReference>
<proteinExistence type="predicted"/>
<evidence type="ECO:0000256" key="1">
    <source>
        <dbReference type="SAM" id="MobiDB-lite"/>
    </source>
</evidence>
<gene>
    <name evidence="3" type="ORF">JD844_024163</name>
</gene>
<feature type="region of interest" description="Disordered" evidence="1">
    <location>
        <begin position="75"/>
        <end position="137"/>
    </location>
</feature>
<accession>A0ABQ7SXF9</accession>
<dbReference type="Proteomes" id="UP000826234">
    <property type="component" value="Unassembled WGS sequence"/>
</dbReference>
<keyword evidence="2" id="KW-1133">Transmembrane helix</keyword>
<protein>
    <submittedName>
        <fullName evidence="3">Uncharacterized protein</fullName>
    </submittedName>
</protein>
<keyword evidence="2" id="KW-0812">Transmembrane</keyword>
<dbReference type="InterPro" id="IPR037878">
    <property type="entry name" value="SPACA1"/>
</dbReference>